<name>A0ABU5RNP7_9CYAN</name>
<evidence type="ECO:0000313" key="2">
    <source>
        <dbReference type="Proteomes" id="UP001304461"/>
    </source>
</evidence>
<reference evidence="1 2" key="1">
    <citation type="submission" date="2023-12" db="EMBL/GenBank/DDBJ databases">
        <title>Baltic Sea Cyanobacteria.</title>
        <authorList>
            <person name="Delbaje E."/>
            <person name="Fewer D.P."/>
            <person name="Shishido T.K."/>
        </authorList>
    </citation>
    <scope>NUCLEOTIDE SEQUENCE [LARGE SCALE GENOMIC DNA]</scope>
    <source>
        <strain evidence="1 2">UHCC 0139</strain>
    </source>
</reference>
<dbReference type="PIRSF" id="PIRSF009120">
    <property type="entry name" value="UCP009120_prtse"/>
    <property type="match status" value="1"/>
</dbReference>
<dbReference type="EMBL" id="JAYGHX010000001">
    <property type="protein sequence ID" value="MEA5389684.1"/>
    <property type="molecule type" value="Genomic_DNA"/>
</dbReference>
<dbReference type="InterPro" id="IPR016545">
    <property type="entry name" value="UCP009120_prtse"/>
</dbReference>
<dbReference type="GO" id="GO:0000502">
    <property type="term" value="C:proteasome complex"/>
    <property type="evidence" value="ECO:0007669"/>
    <property type="project" value="UniProtKB-KW"/>
</dbReference>
<organism evidence="1 2">
    <name type="scientific">Cyanobium gracile UHCC 0139</name>
    <dbReference type="NCBI Taxonomy" id="3110308"/>
    <lineage>
        <taxon>Bacteria</taxon>
        <taxon>Bacillati</taxon>
        <taxon>Cyanobacteriota</taxon>
        <taxon>Cyanophyceae</taxon>
        <taxon>Synechococcales</taxon>
        <taxon>Prochlorococcaceae</taxon>
        <taxon>Cyanobium</taxon>
    </lineage>
</organism>
<accession>A0ABU5RNP7</accession>
<dbReference type="InterPro" id="IPR029055">
    <property type="entry name" value="Ntn_hydrolases_N"/>
</dbReference>
<dbReference type="RefSeq" id="WP_323303830.1">
    <property type="nucleotide sequence ID" value="NZ_JAYGHX010000001.1"/>
</dbReference>
<evidence type="ECO:0000313" key="1">
    <source>
        <dbReference type="EMBL" id="MEA5389684.1"/>
    </source>
</evidence>
<protein>
    <submittedName>
        <fullName evidence="1">20S proteasome subunit A/B</fullName>
    </submittedName>
</protein>
<dbReference type="SUPFAM" id="SSF56235">
    <property type="entry name" value="N-terminal nucleophile aminohydrolases (Ntn hydrolases)"/>
    <property type="match status" value="1"/>
</dbReference>
<comment type="caution">
    <text evidence="1">The sequence shown here is derived from an EMBL/GenBank/DDBJ whole genome shotgun (WGS) entry which is preliminary data.</text>
</comment>
<dbReference type="Gene3D" id="3.60.20.10">
    <property type="entry name" value="Glutamine Phosphoribosylpyrophosphate, subunit 1, domain 1"/>
    <property type="match status" value="1"/>
</dbReference>
<dbReference type="Proteomes" id="UP001304461">
    <property type="component" value="Unassembled WGS sequence"/>
</dbReference>
<gene>
    <name evidence="1" type="ORF">VB738_00290</name>
</gene>
<proteinExistence type="predicted"/>
<keyword evidence="1" id="KW-0647">Proteasome</keyword>
<keyword evidence="2" id="KW-1185">Reference proteome</keyword>
<sequence>MTYCLGFLLHSGLVLASDSRTNAGVDYISSYSKMHVLAPAADRLFVLMAAGNLGTTQAVLNRIRRDIENHGAGPSPQWTRQDDPPAGPSMLTARYLFEVADYIGRLNVMVQKEFNPNLRQAGASGEASFILGGQIAGQPHGLYMIYPQGNAIMATDDTPFLQIGETKYGKPPLDYIGRPDLSLEDAARLCLVSEIVTRRSNLTVGPPFEIAMVPRDGFKVTRHLKLEKDAPEIQHTMDVWARHMQEGLNKLPRFPWEHDPL</sequence>